<evidence type="ECO:0000256" key="4">
    <source>
        <dbReference type="ARBA" id="ARBA00022722"/>
    </source>
</evidence>
<evidence type="ECO:0000313" key="10">
    <source>
        <dbReference type="EnsemblMetazoa" id="XP_794891"/>
    </source>
</evidence>
<feature type="compositionally biased region" description="Polar residues" evidence="8">
    <location>
        <begin position="28"/>
        <end position="40"/>
    </location>
</feature>
<dbReference type="CTD" id="57109"/>
<dbReference type="GO" id="GO:0005634">
    <property type="term" value="C:nucleus"/>
    <property type="evidence" value="ECO:0000318"/>
    <property type="project" value="GO_Central"/>
</dbReference>
<accession>A0A7M7REA8</accession>
<feature type="domain" description="Exonuclease" evidence="9">
    <location>
        <begin position="338"/>
        <end position="501"/>
    </location>
</feature>
<keyword evidence="5" id="KW-0378">Hydrolase</keyword>
<evidence type="ECO:0000256" key="2">
    <source>
        <dbReference type="ARBA" id="ARBA00010489"/>
    </source>
</evidence>
<dbReference type="AlphaFoldDB" id="A0A7M7REA8"/>
<feature type="compositionally biased region" description="Basic residues" evidence="8">
    <location>
        <begin position="53"/>
        <end position="68"/>
    </location>
</feature>
<dbReference type="GO" id="GO:0006396">
    <property type="term" value="P:RNA processing"/>
    <property type="evidence" value="ECO:0000318"/>
    <property type="project" value="GO_Central"/>
</dbReference>
<dbReference type="PANTHER" id="PTHR12801">
    <property type="entry name" value="RNA EXONUCLEASE REXO1 / RECO3 FAMILY MEMBER-RELATED"/>
    <property type="match status" value="1"/>
</dbReference>
<dbReference type="GO" id="GO:0008408">
    <property type="term" value="F:3'-5' exonuclease activity"/>
    <property type="evidence" value="ECO:0007669"/>
    <property type="project" value="InterPro"/>
</dbReference>
<feature type="region of interest" description="Disordered" evidence="8">
    <location>
        <begin position="1"/>
        <end position="293"/>
    </location>
</feature>
<protein>
    <recommendedName>
        <fullName evidence="3">RNA exonuclease 4</fullName>
    </recommendedName>
</protein>
<dbReference type="GO" id="GO:0006308">
    <property type="term" value="P:DNA catabolic process"/>
    <property type="evidence" value="ECO:0000318"/>
    <property type="project" value="GO_Central"/>
</dbReference>
<feature type="compositionally biased region" description="Basic residues" evidence="8">
    <location>
        <begin position="8"/>
        <end position="25"/>
    </location>
</feature>
<evidence type="ECO:0000256" key="8">
    <source>
        <dbReference type="SAM" id="MobiDB-lite"/>
    </source>
</evidence>
<evidence type="ECO:0000256" key="6">
    <source>
        <dbReference type="ARBA" id="ARBA00022839"/>
    </source>
</evidence>
<evidence type="ECO:0000256" key="7">
    <source>
        <dbReference type="ARBA" id="ARBA00023242"/>
    </source>
</evidence>
<dbReference type="InterPro" id="IPR037431">
    <property type="entry name" value="REX4_DEDDh_dom"/>
</dbReference>
<dbReference type="Gene3D" id="3.30.420.10">
    <property type="entry name" value="Ribonuclease H-like superfamily/Ribonuclease H"/>
    <property type="match status" value="1"/>
</dbReference>
<feature type="compositionally biased region" description="Polar residues" evidence="8">
    <location>
        <begin position="85"/>
        <end position="94"/>
    </location>
</feature>
<dbReference type="GO" id="GO:0004527">
    <property type="term" value="F:exonuclease activity"/>
    <property type="evidence" value="ECO:0000318"/>
    <property type="project" value="GO_Central"/>
</dbReference>
<feature type="compositionally biased region" description="Basic and acidic residues" evidence="8">
    <location>
        <begin position="189"/>
        <end position="203"/>
    </location>
</feature>
<evidence type="ECO:0000256" key="1">
    <source>
        <dbReference type="ARBA" id="ARBA00004123"/>
    </source>
</evidence>
<dbReference type="FunFam" id="3.30.420.10:FF:000007">
    <property type="entry name" value="Interferon-stimulated exonuclease gene 20"/>
    <property type="match status" value="1"/>
</dbReference>
<dbReference type="Proteomes" id="UP000007110">
    <property type="component" value="Unassembled WGS sequence"/>
</dbReference>
<keyword evidence="7" id="KW-0539">Nucleus</keyword>
<dbReference type="InterPro" id="IPR036397">
    <property type="entry name" value="RNaseH_sf"/>
</dbReference>
<dbReference type="InParanoid" id="A0A7M7REA8"/>
<evidence type="ECO:0000313" key="11">
    <source>
        <dbReference type="Proteomes" id="UP000007110"/>
    </source>
</evidence>
<dbReference type="OMA" id="TDFRTEF"/>
<evidence type="ECO:0000256" key="3">
    <source>
        <dbReference type="ARBA" id="ARBA00016937"/>
    </source>
</evidence>
<dbReference type="SMART" id="SM00479">
    <property type="entry name" value="EXOIII"/>
    <property type="match status" value="1"/>
</dbReference>
<proteinExistence type="inferred from homology"/>
<comment type="subcellular location">
    <subcellularLocation>
        <location evidence="1">Nucleus</location>
    </subcellularLocation>
</comment>
<dbReference type="CDD" id="cd06144">
    <property type="entry name" value="REX4_like"/>
    <property type="match status" value="1"/>
</dbReference>
<reference evidence="11" key="1">
    <citation type="submission" date="2015-02" db="EMBL/GenBank/DDBJ databases">
        <title>Genome sequencing for Strongylocentrotus purpuratus.</title>
        <authorList>
            <person name="Murali S."/>
            <person name="Liu Y."/>
            <person name="Vee V."/>
            <person name="English A."/>
            <person name="Wang M."/>
            <person name="Skinner E."/>
            <person name="Han Y."/>
            <person name="Muzny D.M."/>
            <person name="Worley K.C."/>
            <person name="Gibbs R.A."/>
        </authorList>
    </citation>
    <scope>NUCLEOTIDE SEQUENCE</scope>
</reference>
<evidence type="ECO:0000256" key="5">
    <source>
        <dbReference type="ARBA" id="ARBA00022801"/>
    </source>
</evidence>
<dbReference type="PANTHER" id="PTHR12801:SF158">
    <property type="entry name" value="RNA EXONUCLEASE 4"/>
    <property type="match status" value="1"/>
</dbReference>
<reference evidence="10" key="2">
    <citation type="submission" date="2021-01" db="UniProtKB">
        <authorList>
            <consortium name="EnsemblMetazoa"/>
        </authorList>
    </citation>
    <scope>IDENTIFICATION</scope>
</reference>
<organism evidence="10 11">
    <name type="scientific">Strongylocentrotus purpuratus</name>
    <name type="common">Purple sea urchin</name>
    <dbReference type="NCBI Taxonomy" id="7668"/>
    <lineage>
        <taxon>Eukaryota</taxon>
        <taxon>Metazoa</taxon>
        <taxon>Echinodermata</taxon>
        <taxon>Eleutherozoa</taxon>
        <taxon>Echinozoa</taxon>
        <taxon>Echinoidea</taxon>
        <taxon>Euechinoidea</taxon>
        <taxon>Echinacea</taxon>
        <taxon>Camarodonta</taxon>
        <taxon>Echinidea</taxon>
        <taxon>Strongylocentrotidae</taxon>
        <taxon>Strongylocentrotus</taxon>
    </lineage>
</organism>
<dbReference type="RefSeq" id="XP_794891.3">
    <property type="nucleotide sequence ID" value="XM_789798.4"/>
</dbReference>
<dbReference type="InterPro" id="IPR012337">
    <property type="entry name" value="RNaseH-like_sf"/>
</dbReference>
<name>A0A7M7REA8_STRPU</name>
<keyword evidence="6" id="KW-0269">Exonuclease</keyword>
<dbReference type="GO" id="GO:0006364">
    <property type="term" value="P:rRNA processing"/>
    <property type="evidence" value="ECO:0007669"/>
    <property type="project" value="InterPro"/>
</dbReference>
<dbReference type="SUPFAM" id="SSF53098">
    <property type="entry name" value="Ribonuclease H-like"/>
    <property type="match status" value="1"/>
</dbReference>
<dbReference type="EnsemblMetazoa" id="XM_789798">
    <property type="protein sequence ID" value="XP_794891"/>
    <property type="gene ID" value="LOC590185"/>
</dbReference>
<sequence>MDSVKSQVKNKKGKHWMYFSKHGKKSIQDPSASTKPSGTDGTALPHQPGDHPRKAHLKKRKRKRKPRKPLGSSIIKAEKDRQKVSNESSSTFTFNKEVATKTASERTDDCAGQDHAATGASNTSKAKQLRKKMKRKLKILKRKEMKKTMTGSTEISSNEQDKLDTVSTTKKSKRTSEQTKSNKTSGAISDKELDRETSKEDKSNITSKAVSRKRIRKGELDTTETKKKKKKKQAMIDTVDSGMSSGNDEMPQLPEEPQDVASNWKALATTLKASAPRNPKPKTKNSNARDKAVEKKENEIWFDDVDPALLEAEKGSSEHNASDIAGAGAYQGDNKITKCVALDCEMVGIGHEGKESILARVSMVNEYGHCIYDKFVKPREKVTDFRTEFSGVRPKDLFKGNAEEFLTVQKEIADIMKDRILVGHALKNDMKVLFLGQPRKLIRDTASYPHFRELMKTKRPSLKKLAKTVLGVTVQEGEHNSVEDAQTAMRLYTLHRTAWEKSLKQRGKTIKK</sequence>
<dbReference type="InterPro" id="IPR047021">
    <property type="entry name" value="REXO1/3/4-like"/>
</dbReference>
<keyword evidence="4" id="KW-0540">Nuclease</keyword>
<dbReference type="Pfam" id="PF00929">
    <property type="entry name" value="RNase_T"/>
    <property type="match status" value="1"/>
</dbReference>
<feature type="compositionally biased region" description="Basic residues" evidence="8">
    <location>
        <begin position="127"/>
        <end position="145"/>
    </location>
</feature>
<evidence type="ECO:0000259" key="9">
    <source>
        <dbReference type="SMART" id="SM00479"/>
    </source>
</evidence>
<dbReference type="KEGG" id="spu:590185"/>
<dbReference type="OrthoDB" id="8191639at2759"/>
<comment type="similarity">
    <text evidence="2">Belongs to the REXO4 family.</text>
</comment>
<keyword evidence="11" id="KW-1185">Reference proteome</keyword>
<dbReference type="GO" id="GO:0003676">
    <property type="term" value="F:nucleic acid binding"/>
    <property type="evidence" value="ECO:0007669"/>
    <property type="project" value="InterPro"/>
</dbReference>
<dbReference type="GeneID" id="590185"/>
<dbReference type="InterPro" id="IPR013520">
    <property type="entry name" value="Ribonucl_H"/>
</dbReference>